<name>A0A645AV25_9ZZZZ</name>
<dbReference type="AlphaFoldDB" id="A0A645AV25"/>
<reference evidence="1" key="1">
    <citation type="submission" date="2019-08" db="EMBL/GenBank/DDBJ databases">
        <authorList>
            <person name="Kucharzyk K."/>
            <person name="Murdoch R.W."/>
            <person name="Higgins S."/>
            <person name="Loffler F."/>
        </authorList>
    </citation>
    <scope>NUCLEOTIDE SEQUENCE</scope>
</reference>
<proteinExistence type="predicted"/>
<gene>
    <name evidence="1" type="ORF">SDC9_103807</name>
</gene>
<dbReference type="EMBL" id="VSSQ01016036">
    <property type="protein sequence ID" value="MPM56990.1"/>
    <property type="molecule type" value="Genomic_DNA"/>
</dbReference>
<evidence type="ECO:0000313" key="1">
    <source>
        <dbReference type="EMBL" id="MPM56990.1"/>
    </source>
</evidence>
<organism evidence="1">
    <name type="scientific">bioreactor metagenome</name>
    <dbReference type="NCBI Taxonomy" id="1076179"/>
    <lineage>
        <taxon>unclassified sequences</taxon>
        <taxon>metagenomes</taxon>
        <taxon>ecological metagenomes</taxon>
    </lineage>
</organism>
<accession>A0A645AV25</accession>
<sequence>MSKSEYRDEDKTAFIEQCGRLREELSKSNPEMRLSIAFALTELQDMDALALILEDHDLRLNIRSFVIYENMDVIENTVKRGPSQKELETLVAAVCAYPEEDGRLYELVTSAVENAPFYTQNEKSTILDGMSTPLARADLGYISYAVYRDGVELQVPNVDVWHAALMDVYYKTSSGDVVIHALKYSYMSYGTWYEFLTGQGAGGDYMGTYRPNASMSSLARGNVNARANYLVDEGIAYYLLKQMSISTSGLSVGDKIPVGNILSIRCDGVVEYCYEYYGFRVYGSDTLWDISTHGAGVIDHHSYLFISPREQAEDYLTQVLDEDTEPTQ</sequence>
<protein>
    <submittedName>
        <fullName evidence="1">Uncharacterized protein</fullName>
    </submittedName>
</protein>
<comment type="caution">
    <text evidence="1">The sequence shown here is derived from an EMBL/GenBank/DDBJ whole genome shotgun (WGS) entry which is preliminary data.</text>
</comment>